<feature type="domain" description="RRM" evidence="5">
    <location>
        <begin position="48"/>
        <end position="125"/>
    </location>
</feature>
<comment type="subcellular location">
    <subcellularLocation>
        <location evidence="1">Nucleus</location>
    </subcellularLocation>
</comment>
<dbReference type="Proteomes" id="UP000694864">
    <property type="component" value="Chromosome 11"/>
</dbReference>
<dbReference type="SMART" id="SM00360">
    <property type="entry name" value="RRM"/>
    <property type="match status" value="1"/>
</dbReference>
<evidence type="ECO:0000259" key="5">
    <source>
        <dbReference type="PROSITE" id="PS50102"/>
    </source>
</evidence>
<dbReference type="RefSeq" id="XP_019088413.1">
    <property type="nucleotide sequence ID" value="XM_019232868.1"/>
</dbReference>
<dbReference type="Pfam" id="PF00076">
    <property type="entry name" value="RRM_1"/>
    <property type="match status" value="1"/>
</dbReference>
<dbReference type="SUPFAM" id="SSF54928">
    <property type="entry name" value="RNA-binding domain, RBD"/>
    <property type="match status" value="1"/>
</dbReference>
<reference evidence="6" key="1">
    <citation type="journal article" date="2014" name="Nat. Commun.">
        <title>The emerging biofuel crop Camelina sativa retains a highly undifferentiated hexaploid genome structure.</title>
        <authorList>
            <person name="Kagale S."/>
            <person name="Koh C."/>
            <person name="Nixon J."/>
            <person name="Bollina V."/>
            <person name="Clarke W.E."/>
            <person name="Tuteja R."/>
            <person name="Spillane C."/>
            <person name="Robinson S.J."/>
            <person name="Links M.G."/>
            <person name="Clarke C."/>
            <person name="Higgins E.E."/>
            <person name="Huebert T."/>
            <person name="Sharpe A.G."/>
            <person name="Parkin I.A."/>
        </authorList>
    </citation>
    <scope>NUCLEOTIDE SEQUENCE [LARGE SCALE GENOMIC DNA]</scope>
    <source>
        <strain evidence="6">cv. DH55</strain>
    </source>
</reference>
<feature type="region of interest" description="Disordered" evidence="4">
    <location>
        <begin position="1"/>
        <end position="30"/>
    </location>
</feature>
<proteinExistence type="predicted"/>
<evidence type="ECO:0000256" key="4">
    <source>
        <dbReference type="SAM" id="MobiDB-lite"/>
    </source>
</evidence>
<dbReference type="PROSITE" id="PS50102">
    <property type="entry name" value="RRM"/>
    <property type="match status" value="1"/>
</dbReference>
<dbReference type="CDD" id="cd00590">
    <property type="entry name" value="RRM_SF"/>
    <property type="match status" value="1"/>
</dbReference>
<keyword evidence="6" id="KW-1185">Reference proteome</keyword>
<gene>
    <name evidence="7" type="primary">LOC109127671</name>
</gene>
<dbReference type="GeneID" id="109127671"/>
<evidence type="ECO:0000313" key="6">
    <source>
        <dbReference type="Proteomes" id="UP000694864"/>
    </source>
</evidence>
<dbReference type="PANTHER" id="PTHR13952">
    <property type="entry name" value="U1 SMALL NUCLEAR RIBONUCLEOPROTEIN 70 KD"/>
    <property type="match status" value="1"/>
</dbReference>
<dbReference type="PANTHER" id="PTHR13952:SF21">
    <property type="entry name" value="POLYNUCLEOTIDE ADENYLYLTRANSFERASE DOMAIN_RNA RECOGNITION MOTIF PROTEIN-RELATED"/>
    <property type="match status" value="1"/>
</dbReference>
<organism evidence="6 7">
    <name type="scientific">Camelina sativa</name>
    <name type="common">False flax</name>
    <name type="synonym">Myagrum sativum</name>
    <dbReference type="NCBI Taxonomy" id="90675"/>
    <lineage>
        <taxon>Eukaryota</taxon>
        <taxon>Viridiplantae</taxon>
        <taxon>Streptophyta</taxon>
        <taxon>Embryophyta</taxon>
        <taxon>Tracheophyta</taxon>
        <taxon>Spermatophyta</taxon>
        <taxon>Magnoliopsida</taxon>
        <taxon>eudicotyledons</taxon>
        <taxon>Gunneridae</taxon>
        <taxon>Pentapetalae</taxon>
        <taxon>rosids</taxon>
        <taxon>malvids</taxon>
        <taxon>Brassicales</taxon>
        <taxon>Brassicaceae</taxon>
        <taxon>Camelineae</taxon>
        <taxon>Camelina</taxon>
    </lineage>
</organism>
<reference evidence="7" key="2">
    <citation type="submission" date="2025-08" db="UniProtKB">
        <authorList>
            <consortium name="RefSeq"/>
        </authorList>
    </citation>
    <scope>IDENTIFICATION</scope>
    <source>
        <tissue evidence="7">Leaf</tissue>
    </source>
</reference>
<keyword evidence="2" id="KW-0539">Nucleus</keyword>
<evidence type="ECO:0000256" key="3">
    <source>
        <dbReference type="PROSITE-ProRule" id="PRU00176"/>
    </source>
</evidence>
<name>A0ABM1QNS5_CAMSA</name>
<evidence type="ECO:0000313" key="7">
    <source>
        <dbReference type="RefSeq" id="XP_019088413.1"/>
    </source>
</evidence>
<dbReference type="Gene3D" id="3.30.70.330">
    <property type="match status" value="1"/>
</dbReference>
<evidence type="ECO:0000256" key="2">
    <source>
        <dbReference type="ARBA" id="ARBA00023242"/>
    </source>
</evidence>
<sequence>MASSSKKSAVKFNLLGKRNPEDDNLETKPFLKKRKETSEEKEAAITKKTLFMGHLCPQTKISDIIDFFKDVVQVVRVRLFVTAKHTHVCCGLVEFSSTNEAKKAVEKKNGEYLLDYRIHLKVHKKNPNIGRPMFCIDHTVCFGMHEEEITRFLKENFSYKDYLRPESLPVEDSEAVKGLDETPHFVEEVLFVANISPQTKLFQI</sequence>
<evidence type="ECO:0000256" key="1">
    <source>
        <dbReference type="ARBA" id="ARBA00004123"/>
    </source>
</evidence>
<keyword evidence="3" id="KW-0694">RNA-binding</keyword>
<dbReference type="InterPro" id="IPR035979">
    <property type="entry name" value="RBD_domain_sf"/>
</dbReference>
<dbReference type="InterPro" id="IPR051183">
    <property type="entry name" value="U1_U11-U12_snRNP_70-35kDa"/>
</dbReference>
<accession>A0ABM1QNS5</accession>
<dbReference type="InterPro" id="IPR000504">
    <property type="entry name" value="RRM_dom"/>
</dbReference>
<dbReference type="InterPro" id="IPR012677">
    <property type="entry name" value="Nucleotide-bd_a/b_plait_sf"/>
</dbReference>
<protein>
    <submittedName>
        <fullName evidence="7">Nucleolin 2-like</fullName>
    </submittedName>
</protein>